<reference evidence="1" key="1">
    <citation type="journal article" date="2011" name="PLoS Biol.">
        <title>Gene gain and loss during evolution of obligate parasitism in the white rust pathogen of Arabidopsis thaliana.</title>
        <authorList>
            <person name="Kemen E."/>
            <person name="Gardiner A."/>
            <person name="Schultz-Larsen T."/>
            <person name="Kemen A.C."/>
            <person name="Balmuth A.L."/>
            <person name="Robert-Seilaniantz A."/>
            <person name="Bailey K."/>
            <person name="Holub E."/>
            <person name="Studholme D.J."/>
            <person name="Maclean D."/>
            <person name="Jones J.D."/>
        </authorList>
    </citation>
    <scope>NUCLEOTIDE SEQUENCE</scope>
</reference>
<evidence type="ECO:0000313" key="1">
    <source>
        <dbReference type="EMBL" id="CCA27126.1"/>
    </source>
</evidence>
<accession>F0X044</accession>
<gene>
    <name evidence="1" type="primary">AlNc14C461G11782</name>
    <name evidence="1" type="ORF">ALNC14_132700</name>
</gene>
<dbReference type="HOGENOM" id="CLU_1506075_0_0_1"/>
<dbReference type="EMBL" id="FR824503">
    <property type="protein sequence ID" value="CCA27126.1"/>
    <property type="molecule type" value="Genomic_DNA"/>
</dbReference>
<proteinExistence type="predicted"/>
<organism evidence="1">
    <name type="scientific">Albugo laibachii Nc14</name>
    <dbReference type="NCBI Taxonomy" id="890382"/>
    <lineage>
        <taxon>Eukaryota</taxon>
        <taxon>Sar</taxon>
        <taxon>Stramenopiles</taxon>
        <taxon>Oomycota</taxon>
        <taxon>Peronosporomycetes</taxon>
        <taxon>Albuginales</taxon>
        <taxon>Albuginaceae</taxon>
        <taxon>Albugo</taxon>
    </lineage>
</organism>
<sequence length="179" mass="20182">MEAIRMPRRQPFDSSSLNLSNGWLARVLVRHCVKSRFEHGEAGSYDPIAVVRGQITCQDAIRCYAKLDVYKLGEDDTQLLRTPSTKYWKQRAYKRAQIEREESDCAAVNECQWSQQAATVIQWQCEEATVLCGRLASYCGLSYFSERNGLDAGGPVQCVASCPRRHITRAMTSRATSHG</sequence>
<reference evidence="1" key="2">
    <citation type="submission" date="2011-02" db="EMBL/GenBank/DDBJ databases">
        <authorList>
            <person name="MacLean D."/>
        </authorList>
    </citation>
    <scope>NUCLEOTIDE SEQUENCE</scope>
</reference>
<protein>
    <submittedName>
        <fullName evidence="1">AlNc14C461G11782 protein</fullName>
    </submittedName>
</protein>
<name>F0X044_9STRA</name>
<dbReference type="AlphaFoldDB" id="F0X044"/>